<dbReference type="InterPro" id="IPR036396">
    <property type="entry name" value="Cyt_P450_sf"/>
</dbReference>
<dbReference type="InterPro" id="IPR001128">
    <property type="entry name" value="Cyt_P450"/>
</dbReference>
<evidence type="ECO:0000313" key="4">
    <source>
        <dbReference type="EMBL" id="RVU33412.1"/>
    </source>
</evidence>
<name>A0A437QFX9_9GAMM</name>
<dbReference type="PROSITE" id="PS00086">
    <property type="entry name" value="CYTOCHROME_P450"/>
    <property type="match status" value="1"/>
</dbReference>
<sequence>MQYRDYLSEFDAAAEHERYPLVQQWIKSEQRLAFFAQLRAQRPVLQTPQCTLVANYVDVADMLQLPKTFTVDLYKPKMGVTATDAGYLMAHDDDALHYREKSIMQGLLNRDDLPAVRQQVAKNAARILQQANGEIEFVNQYCRMVPMLLVQQYFGLDGSDEQDLIRWSYWNQYDAFHNQPIDLLSDRDHDLIISEHAKVSEELVAYIAVLMARKVVSVRLLGLLQLVLKVPAMLLYRLLGMTMKPKRDNMVVRMVKSNFASDVDFSLVRVGVNAGGLLIGAIETTSQAVAQTVQFFLQRPALLQQAKNLARENDVAGFDAMVWEALRFVPISPDIFRKTAEDYDIGLGSYYQTRIKKGTIVRLLTQSAMFDSFAYKEPDIFNPQRDVNHNFVFGYGPHQCLGKYVGIELIPEMVKQVLLLENLQSKGDICYVNQQFFPDRPGPFPEKYPLHWTVSST</sequence>
<keyword evidence="3" id="KW-0408">Iron</keyword>
<comment type="caution">
    <text evidence="4">The sequence shown here is derived from an EMBL/GenBank/DDBJ whole genome shotgun (WGS) entry which is preliminary data.</text>
</comment>
<evidence type="ECO:0000313" key="5">
    <source>
        <dbReference type="Proteomes" id="UP000283077"/>
    </source>
</evidence>
<dbReference type="GO" id="GO:0016705">
    <property type="term" value="F:oxidoreductase activity, acting on paired donors, with incorporation or reduction of molecular oxygen"/>
    <property type="evidence" value="ECO:0007669"/>
    <property type="project" value="InterPro"/>
</dbReference>
<organism evidence="4 5">
    <name type="scientific">Rheinheimera riviphila</name>
    <dbReference type="NCBI Taxonomy" id="1834037"/>
    <lineage>
        <taxon>Bacteria</taxon>
        <taxon>Pseudomonadati</taxon>
        <taxon>Pseudomonadota</taxon>
        <taxon>Gammaproteobacteria</taxon>
        <taxon>Chromatiales</taxon>
        <taxon>Chromatiaceae</taxon>
        <taxon>Rheinheimera</taxon>
    </lineage>
</organism>
<evidence type="ECO:0000256" key="1">
    <source>
        <dbReference type="ARBA" id="ARBA00001971"/>
    </source>
</evidence>
<dbReference type="Pfam" id="PF00067">
    <property type="entry name" value="p450"/>
    <property type="match status" value="1"/>
</dbReference>
<dbReference type="EMBL" id="SACS01000022">
    <property type="protein sequence ID" value="RVU33412.1"/>
    <property type="molecule type" value="Genomic_DNA"/>
</dbReference>
<dbReference type="Gene3D" id="1.10.630.10">
    <property type="entry name" value="Cytochrome P450"/>
    <property type="match status" value="1"/>
</dbReference>
<dbReference type="GO" id="GO:0005506">
    <property type="term" value="F:iron ion binding"/>
    <property type="evidence" value="ECO:0007669"/>
    <property type="project" value="InterPro"/>
</dbReference>
<reference evidence="4 5" key="1">
    <citation type="submission" date="2019-01" db="EMBL/GenBank/DDBJ databases">
        <authorList>
            <person name="Chen W.-M."/>
        </authorList>
    </citation>
    <scope>NUCLEOTIDE SEQUENCE [LARGE SCALE GENOMIC DNA]</scope>
    <source>
        <strain evidence="4 5">KYPC3</strain>
    </source>
</reference>
<keyword evidence="3" id="KW-0479">Metal-binding</keyword>
<protein>
    <submittedName>
        <fullName evidence="4">Cytochrome P450</fullName>
    </submittedName>
</protein>
<evidence type="ECO:0000256" key="2">
    <source>
        <dbReference type="ARBA" id="ARBA00010617"/>
    </source>
</evidence>
<dbReference type="RefSeq" id="WP_127700520.1">
    <property type="nucleotide sequence ID" value="NZ_SACS01000022.1"/>
</dbReference>
<dbReference type="SUPFAM" id="SSF48264">
    <property type="entry name" value="Cytochrome P450"/>
    <property type="match status" value="1"/>
</dbReference>
<keyword evidence="3" id="KW-0349">Heme</keyword>
<evidence type="ECO:0000256" key="3">
    <source>
        <dbReference type="RuleBase" id="RU000461"/>
    </source>
</evidence>
<keyword evidence="5" id="KW-1185">Reference proteome</keyword>
<gene>
    <name evidence="4" type="ORF">EOE67_16960</name>
</gene>
<dbReference type="PANTHER" id="PTHR46696:SF1">
    <property type="entry name" value="CYTOCHROME P450 YJIB-RELATED"/>
    <property type="match status" value="1"/>
</dbReference>
<dbReference type="PANTHER" id="PTHR46696">
    <property type="entry name" value="P450, PUTATIVE (EUROFUNG)-RELATED"/>
    <property type="match status" value="1"/>
</dbReference>
<dbReference type="InterPro" id="IPR017972">
    <property type="entry name" value="Cyt_P450_CS"/>
</dbReference>
<dbReference type="GO" id="GO:0020037">
    <property type="term" value="F:heme binding"/>
    <property type="evidence" value="ECO:0007669"/>
    <property type="project" value="InterPro"/>
</dbReference>
<dbReference type="OrthoDB" id="9764248at2"/>
<proteinExistence type="inferred from homology"/>
<comment type="cofactor">
    <cofactor evidence="1">
        <name>heme</name>
        <dbReference type="ChEBI" id="CHEBI:30413"/>
    </cofactor>
</comment>
<dbReference type="Proteomes" id="UP000283077">
    <property type="component" value="Unassembled WGS sequence"/>
</dbReference>
<dbReference type="GO" id="GO:0004497">
    <property type="term" value="F:monooxygenase activity"/>
    <property type="evidence" value="ECO:0007669"/>
    <property type="project" value="UniProtKB-KW"/>
</dbReference>
<keyword evidence="3" id="KW-0503">Monooxygenase</keyword>
<accession>A0A437QFX9</accession>
<comment type="similarity">
    <text evidence="2 3">Belongs to the cytochrome P450 family.</text>
</comment>
<keyword evidence="3" id="KW-0560">Oxidoreductase</keyword>
<dbReference type="AlphaFoldDB" id="A0A437QFX9"/>